<evidence type="ECO:0000256" key="16">
    <source>
        <dbReference type="RuleBase" id="RU367090"/>
    </source>
</evidence>
<evidence type="ECO:0000256" key="9">
    <source>
        <dbReference type="ARBA" id="ARBA00022723"/>
    </source>
</evidence>
<keyword evidence="10" id="KW-0677">Repeat</keyword>
<evidence type="ECO:0000256" key="10">
    <source>
        <dbReference type="ARBA" id="ARBA00022737"/>
    </source>
</evidence>
<evidence type="ECO:0000313" key="20">
    <source>
        <dbReference type="Proteomes" id="UP000594454"/>
    </source>
</evidence>
<proteinExistence type="inferred from homology"/>
<dbReference type="GO" id="GO:1990116">
    <property type="term" value="P:ribosome-associated ubiquitin-dependent protein catabolic process"/>
    <property type="evidence" value="ECO:0007669"/>
    <property type="project" value="UniProtKB-UniRule"/>
</dbReference>
<evidence type="ECO:0000256" key="3">
    <source>
        <dbReference type="ARBA" id="ARBA00004906"/>
    </source>
</evidence>
<keyword evidence="7" id="KW-0963">Cytoplasm</keyword>
<evidence type="ECO:0000256" key="5">
    <source>
        <dbReference type="ARBA" id="ARBA00012483"/>
    </source>
</evidence>
<evidence type="ECO:0000259" key="18">
    <source>
        <dbReference type="PROSITE" id="PS50089"/>
    </source>
</evidence>
<keyword evidence="11 15" id="KW-0863">Zinc-finger</keyword>
<feature type="compositionally biased region" description="Polar residues" evidence="17">
    <location>
        <begin position="1"/>
        <end position="22"/>
    </location>
</feature>
<dbReference type="GO" id="GO:0016567">
    <property type="term" value="P:protein ubiquitination"/>
    <property type="evidence" value="ECO:0007669"/>
    <property type="project" value="UniProtKB-UniPathway"/>
</dbReference>
<keyword evidence="9 16" id="KW-0479">Metal-binding</keyword>
<comment type="subunit">
    <text evidence="16">Component of the ribosome quality control complex (RQC).</text>
</comment>
<keyword evidence="13 16" id="KW-0862">Zinc</keyword>
<reference evidence="19 20" key="1">
    <citation type="submission" date="2020-11" db="EMBL/GenBank/DDBJ databases">
        <authorList>
            <person name="Wallbank WR R."/>
            <person name="Pardo Diaz C."/>
            <person name="Kozak K."/>
            <person name="Martin S."/>
            <person name="Jiggins C."/>
            <person name="Moest M."/>
            <person name="Warren A I."/>
            <person name="Generalovic N T."/>
            <person name="Byers J.R.P. K."/>
            <person name="Montejo-Kovacevich G."/>
            <person name="Yen C E."/>
        </authorList>
    </citation>
    <scope>NUCLEOTIDE SEQUENCE [LARGE SCALE GENOMIC DNA]</scope>
</reference>
<dbReference type="InParanoid" id="A0A7R8YQL7"/>
<comment type="similarity">
    <text evidence="4 16">Belongs to the LTN1 family.</text>
</comment>
<dbReference type="GO" id="GO:0008270">
    <property type="term" value="F:zinc ion binding"/>
    <property type="evidence" value="ECO:0007669"/>
    <property type="project" value="UniProtKB-KW"/>
</dbReference>
<name>A0A7R8YQL7_HERIL</name>
<dbReference type="CDD" id="cd16491">
    <property type="entry name" value="RING-CH-C4HC3_LTN1"/>
    <property type="match status" value="1"/>
</dbReference>
<dbReference type="FunCoup" id="A0A7R8YQL7">
    <property type="interactions" value="2024"/>
</dbReference>
<protein>
    <recommendedName>
        <fullName evidence="6 16">E3 ubiquitin-protein ligase listerin</fullName>
        <ecNumber evidence="5 16">2.3.2.27</ecNumber>
    </recommendedName>
    <alternativeName>
        <fullName evidence="14 16">RING-type E3 ubiquitin transferase listerin</fullName>
    </alternativeName>
</protein>
<organism evidence="19 20">
    <name type="scientific">Hermetia illucens</name>
    <name type="common">Black soldier fly</name>
    <dbReference type="NCBI Taxonomy" id="343691"/>
    <lineage>
        <taxon>Eukaryota</taxon>
        <taxon>Metazoa</taxon>
        <taxon>Ecdysozoa</taxon>
        <taxon>Arthropoda</taxon>
        <taxon>Hexapoda</taxon>
        <taxon>Insecta</taxon>
        <taxon>Pterygota</taxon>
        <taxon>Neoptera</taxon>
        <taxon>Endopterygota</taxon>
        <taxon>Diptera</taxon>
        <taxon>Brachycera</taxon>
        <taxon>Stratiomyomorpha</taxon>
        <taxon>Stratiomyidae</taxon>
        <taxon>Hermetiinae</taxon>
        <taxon>Hermetia</taxon>
    </lineage>
</organism>
<dbReference type="OrthoDB" id="6108at2759"/>
<evidence type="ECO:0000256" key="12">
    <source>
        <dbReference type="ARBA" id="ARBA00022786"/>
    </source>
</evidence>
<dbReference type="EMBL" id="LR899010">
    <property type="protein sequence ID" value="CAD7081511.1"/>
    <property type="molecule type" value="Genomic_DNA"/>
</dbReference>
<dbReference type="UniPathway" id="UPA00143"/>
<dbReference type="GO" id="GO:0061630">
    <property type="term" value="F:ubiquitin protein ligase activity"/>
    <property type="evidence" value="ECO:0007669"/>
    <property type="project" value="UniProtKB-UniRule"/>
</dbReference>
<dbReference type="GO" id="GO:0005829">
    <property type="term" value="C:cytosol"/>
    <property type="evidence" value="ECO:0007669"/>
    <property type="project" value="UniProtKB-SubCell"/>
</dbReference>
<evidence type="ECO:0000256" key="8">
    <source>
        <dbReference type="ARBA" id="ARBA00022679"/>
    </source>
</evidence>
<evidence type="ECO:0000256" key="2">
    <source>
        <dbReference type="ARBA" id="ARBA00004514"/>
    </source>
</evidence>
<dbReference type="SUPFAM" id="SSF48371">
    <property type="entry name" value="ARM repeat"/>
    <property type="match status" value="1"/>
</dbReference>
<evidence type="ECO:0000256" key="7">
    <source>
        <dbReference type="ARBA" id="ARBA00022490"/>
    </source>
</evidence>
<feature type="region of interest" description="Disordered" evidence="17">
    <location>
        <begin position="1"/>
        <end position="24"/>
    </location>
</feature>
<comment type="function">
    <text evidence="16">E3 ubiquitin-protein ligase. Component of the ribosome quality control complex (RQC), a ribosome-associated complex that mediates ubiquitination and extraction of incompletely synthesized nascent chains for proteasomal degradation.</text>
</comment>
<evidence type="ECO:0000256" key="1">
    <source>
        <dbReference type="ARBA" id="ARBA00000900"/>
    </source>
</evidence>
<dbReference type="InterPro" id="IPR011989">
    <property type="entry name" value="ARM-like"/>
</dbReference>
<evidence type="ECO:0000256" key="11">
    <source>
        <dbReference type="ARBA" id="ARBA00022771"/>
    </source>
</evidence>
<evidence type="ECO:0000256" key="17">
    <source>
        <dbReference type="SAM" id="MobiDB-lite"/>
    </source>
</evidence>
<dbReference type="Pfam" id="PF22958">
    <property type="entry name" value="Ltn1_1st"/>
    <property type="match status" value="1"/>
</dbReference>
<dbReference type="InterPro" id="IPR054478">
    <property type="entry name" value="LTN1_UBC"/>
</dbReference>
<dbReference type="GO" id="GO:1990112">
    <property type="term" value="C:RQC complex"/>
    <property type="evidence" value="ECO:0007669"/>
    <property type="project" value="UniProtKB-UniRule"/>
</dbReference>
<dbReference type="InterPro" id="IPR016024">
    <property type="entry name" value="ARM-type_fold"/>
</dbReference>
<gene>
    <name evidence="19" type="ORF">HERILL_LOCUS4610</name>
</gene>
<dbReference type="Pfam" id="PF23009">
    <property type="entry name" value="UBC_like"/>
    <property type="match status" value="1"/>
</dbReference>
<dbReference type="GO" id="GO:0043023">
    <property type="term" value="F:ribosomal large subunit binding"/>
    <property type="evidence" value="ECO:0007669"/>
    <property type="project" value="TreeGrafter"/>
</dbReference>
<dbReference type="FunFam" id="3.30.40.10:FF:000038">
    <property type="entry name" value="E3 ubiquitin-protein ligase listerin"/>
    <property type="match status" value="1"/>
</dbReference>
<dbReference type="InterPro" id="IPR039804">
    <property type="entry name" value="RING-CH-C4HC3_LTN1"/>
</dbReference>
<dbReference type="Gene3D" id="1.25.10.10">
    <property type="entry name" value="Leucine-rich Repeat Variant"/>
    <property type="match status" value="1"/>
</dbReference>
<comment type="catalytic activity">
    <reaction evidence="1 16">
        <text>S-ubiquitinyl-[E2 ubiquitin-conjugating enzyme]-L-cysteine + [acceptor protein]-L-lysine = [E2 ubiquitin-conjugating enzyme]-L-cysteine + N(6)-ubiquitinyl-[acceptor protein]-L-lysine.</text>
        <dbReference type="EC" id="2.3.2.27"/>
    </reaction>
</comment>
<dbReference type="Pfam" id="PF22999">
    <property type="entry name" value="LTN1_E3_ligase_6th"/>
    <property type="match status" value="1"/>
</dbReference>
<evidence type="ECO:0000256" key="6">
    <source>
        <dbReference type="ARBA" id="ARBA00017157"/>
    </source>
</evidence>
<dbReference type="GO" id="GO:0072344">
    <property type="term" value="P:rescue of stalled ribosome"/>
    <property type="evidence" value="ECO:0007669"/>
    <property type="project" value="UniProtKB-UniRule"/>
</dbReference>
<dbReference type="PROSITE" id="PS50089">
    <property type="entry name" value="ZF_RING_2"/>
    <property type="match status" value="1"/>
</dbReference>
<dbReference type="InterPro" id="IPR013083">
    <property type="entry name" value="Znf_RING/FYVE/PHD"/>
</dbReference>
<sequence length="1720" mass="196771">MGGKAKQTQRTKNNARPSNSGRSAELLGSTVPSFVGFSAHSGLGIVPVAPGFLLEPLPDNFDSNIDPQFQVVLRKMSKKDPVTKTKALQEFVELVKSSDIATVKAILPLWPKFYHSVANDIEHRVREASQQAQLAVVEVAGKNIAPVLKQLVPVWITSQFDAYPPAANLASQSFKNAFPPNKQKEVFAFCQAEIMDYLVRNLVVHTAATLCNSKVLTEKEIESKYERVVSSNLRGYALYLTKIEQIKALEVKAKHQDILQSKKFWNFAKHDDANVRAAWYECLSSLLQNAPELLADHKQQTIDVVFQHIADTDPGVLPYVWSCVLLVQEVFDDWYNYANFKKVILPKFSLLLKNGGFGNATALCPHYLPFISKLSEGNIQGYSLEEFYDDFFGTIKTWLMSIQQNLTSKSEISANVSAFFECLRYVIQKKSMNKSNGDREVAYSQKLLDDYVNDLITWNVNNDNQISKYLYGEISNCVTSWSQNVNASKVFSALTKSFWNNLATLVQTFETQEAIDKKLDRLIELIGCLTACSQKPAPNRVKFLLDEAAVDKKENNTNKNSVLHAELKPICMNLAKIIISRTINGNNQFITHLKSLCEMFNDIEFYEKISTKEDLYSTLNILKDWLLRDDSSEIIIDIIFGILNHLPGDRRTNYLGDLLKVNSTSVQQWTLQRLLSYPLCLEAETRNLLSQKYVSDIILEIAKETIIENSKEKLNLLQKCFFQNESGDILISKDTVRGIINTVSEPMVNEAYIDMMDTCASFIAQIMPVICSKNSTSDLQREVFLKLFAFSINMNKNNQLSEDTLWEITTCWQDAISSEDIDLDDELITKCTDLIHKRLVNDNLLSEDVLHIAKMASHLLSCSNEVCENDEEKQAKVISFLRIMFQYDIGKNVRKLENYCLYTECLHDTLTPRNIEALEEFDCKDIKTLFTIFYFRLSLMFLLTCDTKPNIKSEFVDQYEDGSIKDDLESADDYREVTEKVIKIWSEEIYEYVLNAMKITAVGSSLANVYDLVNSDVAAIISSMVDTADVFLNDIADEQRTALEKKVLTNVISGDELSAKLLAFFVNCKPYTESENSSVLIYRKSIDSLPVQNSLVHVHILQALLPTLPVRSLPVKIEYFSDDVDILARVATLRAYIENYFSNENNAISDKKVIELCHDLLSEIAARQKSSSEFLLYNKNVSELPFEEVLIAAEIAKLLTEVLTNFPTELTVPHWDFIRIALSSWILMISKAIDSVKLPQVSVFISAVYKLHTAMFQFFVEEKQKSSTVMLTNVIDEWENLFALETSLVLFKSFHSLLSSSDKASIGENIFYDAVCPLMEQLDYGLIFDACQKGFQISLDDCINFLLDKCFNQKHYIRISAVGIFRKLLKHLVKKDSEKLDKRSETVEKVEDDNWHLLCKMHPFLSKYEKAVNEYLQDFSYKLNEVCGLSPVEHEVMMGYLLLWDCVILACSKASAELRSFYAQWITIHQFEQSILQFLIRSMPIEILKNYDSKIVNNDIFKQLDWNQIKDKNLLFERYACHLYTQMLRHLPAVVRKWWNESNVRQKTFVDKLTTNYVSNLLCQEELRAITNKKEKHENMQITVHNSTREVIAVYSIDEAKMELVISLAPNHPLGSAKIESEKQIGGRLQSRVVVRQLTIFLTHQNGSIFDVLSLWKKNLDKKFEGVEECYVCYSVIHQDTCQLPKLSCKTCRKKFHSPCLYKWFTTSSKSTCPICRNVF</sequence>
<dbReference type="EC" id="2.3.2.27" evidence="5 16"/>
<evidence type="ECO:0000256" key="14">
    <source>
        <dbReference type="ARBA" id="ARBA00032366"/>
    </source>
</evidence>
<evidence type="ECO:0000256" key="4">
    <source>
        <dbReference type="ARBA" id="ARBA00007997"/>
    </source>
</evidence>
<keyword evidence="8 16" id="KW-0808">Transferase</keyword>
<dbReference type="Gene3D" id="3.30.40.10">
    <property type="entry name" value="Zinc/RING finger domain, C3HC4 (zinc finger)"/>
    <property type="match status" value="1"/>
</dbReference>
<accession>A0A7R8YQL7</accession>
<evidence type="ECO:0000313" key="19">
    <source>
        <dbReference type="EMBL" id="CAD7081511.1"/>
    </source>
</evidence>
<dbReference type="SUPFAM" id="SSF57850">
    <property type="entry name" value="RING/U-box"/>
    <property type="match status" value="1"/>
</dbReference>
<dbReference type="Proteomes" id="UP000594454">
    <property type="component" value="Chromosome 2"/>
</dbReference>
<evidence type="ECO:0000256" key="15">
    <source>
        <dbReference type="PROSITE-ProRule" id="PRU00175"/>
    </source>
</evidence>
<dbReference type="PANTHER" id="PTHR12389">
    <property type="entry name" value="ZINC FINGER PROTEIN 294"/>
    <property type="match status" value="1"/>
</dbReference>
<keyword evidence="20" id="KW-1185">Reference proteome</keyword>
<dbReference type="InterPro" id="IPR054477">
    <property type="entry name" value="LTN1_E3_ligase_6th"/>
</dbReference>
<dbReference type="InterPro" id="IPR039795">
    <property type="entry name" value="LTN1/Rkr1"/>
</dbReference>
<dbReference type="InterPro" id="IPR054476">
    <property type="entry name" value="Ltn1_N"/>
</dbReference>
<feature type="domain" description="RING-type" evidence="18">
    <location>
        <begin position="1670"/>
        <end position="1717"/>
    </location>
</feature>
<comment type="subcellular location">
    <subcellularLocation>
        <location evidence="2">Cytoplasm</location>
        <location evidence="2">Cytosol</location>
    </subcellularLocation>
</comment>
<keyword evidence="12 16" id="KW-0833">Ubl conjugation pathway</keyword>
<dbReference type="OMA" id="EAIHTWK"/>
<evidence type="ECO:0000256" key="13">
    <source>
        <dbReference type="ARBA" id="ARBA00022833"/>
    </source>
</evidence>
<comment type="pathway">
    <text evidence="3 16">Protein modification; protein ubiquitination.</text>
</comment>
<dbReference type="PANTHER" id="PTHR12389:SF0">
    <property type="entry name" value="E3 UBIQUITIN-PROTEIN LIGASE LISTERIN"/>
    <property type="match status" value="1"/>
</dbReference>
<dbReference type="InterPro" id="IPR001841">
    <property type="entry name" value="Znf_RING"/>
</dbReference>